<feature type="signal peptide" evidence="3">
    <location>
        <begin position="1"/>
        <end position="21"/>
    </location>
</feature>
<dbReference type="PRINTS" id="PR00947">
    <property type="entry name" value="CUTICLE"/>
</dbReference>
<evidence type="ECO:0000256" key="1">
    <source>
        <dbReference type="ARBA" id="ARBA00022460"/>
    </source>
</evidence>
<dbReference type="InterPro" id="IPR050468">
    <property type="entry name" value="Cuticle_Struct_Prot"/>
</dbReference>
<sequence length="122" mass="13477">MNTITVAVLAVFVFSQWSTTAVVVPTYPTEKPKVPVPAQLLRNDYVYDNSGQFSLNYQVDDGTSQTREGTLVLNDEGDDYVLIQKGSYSYISPEGIKVTVTYTADKEGFKIVESTNDVPARV</sequence>
<name>A0AAV0VUG6_9HEMI</name>
<accession>A0AAV0VUG6</accession>
<feature type="chain" id="PRO_5043796443" evidence="3">
    <location>
        <begin position="22"/>
        <end position="122"/>
    </location>
</feature>
<dbReference type="InterPro" id="IPR000618">
    <property type="entry name" value="Insect_cuticle"/>
</dbReference>
<dbReference type="EMBL" id="CARXXK010000001">
    <property type="protein sequence ID" value="CAI6346562.1"/>
    <property type="molecule type" value="Genomic_DNA"/>
</dbReference>
<protein>
    <submittedName>
        <fullName evidence="4">Uncharacterized protein</fullName>
    </submittedName>
</protein>
<evidence type="ECO:0000313" key="4">
    <source>
        <dbReference type="EMBL" id="CAI6346562.1"/>
    </source>
</evidence>
<dbReference type="GO" id="GO:0062129">
    <property type="term" value="C:chitin-based extracellular matrix"/>
    <property type="evidence" value="ECO:0007669"/>
    <property type="project" value="TreeGrafter"/>
</dbReference>
<gene>
    <name evidence="4" type="ORF">MEUPH1_LOCUS3460</name>
</gene>
<dbReference type="GO" id="GO:0008010">
    <property type="term" value="F:structural constituent of chitin-based larval cuticle"/>
    <property type="evidence" value="ECO:0007669"/>
    <property type="project" value="TreeGrafter"/>
</dbReference>
<evidence type="ECO:0000313" key="5">
    <source>
        <dbReference type="Proteomes" id="UP001160148"/>
    </source>
</evidence>
<dbReference type="PROSITE" id="PS51155">
    <property type="entry name" value="CHIT_BIND_RR_2"/>
    <property type="match status" value="1"/>
</dbReference>
<keyword evidence="5" id="KW-1185">Reference proteome</keyword>
<dbReference type="AlphaFoldDB" id="A0AAV0VUG6"/>
<keyword evidence="1 2" id="KW-0193">Cuticle</keyword>
<dbReference type="Proteomes" id="UP001160148">
    <property type="component" value="Unassembled WGS sequence"/>
</dbReference>
<evidence type="ECO:0000256" key="2">
    <source>
        <dbReference type="PROSITE-ProRule" id="PRU00497"/>
    </source>
</evidence>
<proteinExistence type="predicted"/>
<keyword evidence="3" id="KW-0732">Signal</keyword>
<reference evidence="4 5" key="1">
    <citation type="submission" date="2023-01" db="EMBL/GenBank/DDBJ databases">
        <authorList>
            <person name="Whitehead M."/>
        </authorList>
    </citation>
    <scope>NUCLEOTIDE SEQUENCE [LARGE SCALE GENOMIC DNA]</scope>
</reference>
<dbReference type="Pfam" id="PF00379">
    <property type="entry name" value="Chitin_bind_4"/>
    <property type="match status" value="1"/>
</dbReference>
<dbReference type="PANTHER" id="PTHR10380">
    <property type="entry name" value="CUTICLE PROTEIN"/>
    <property type="match status" value="1"/>
</dbReference>
<comment type="caution">
    <text evidence="4">The sequence shown here is derived from an EMBL/GenBank/DDBJ whole genome shotgun (WGS) entry which is preliminary data.</text>
</comment>
<dbReference type="PANTHER" id="PTHR10380:SF173">
    <property type="entry name" value="CUTICULAR PROTEIN 47EF, ISOFORM C-RELATED"/>
    <property type="match status" value="1"/>
</dbReference>
<organism evidence="4 5">
    <name type="scientific">Macrosiphum euphorbiae</name>
    <name type="common">potato aphid</name>
    <dbReference type="NCBI Taxonomy" id="13131"/>
    <lineage>
        <taxon>Eukaryota</taxon>
        <taxon>Metazoa</taxon>
        <taxon>Ecdysozoa</taxon>
        <taxon>Arthropoda</taxon>
        <taxon>Hexapoda</taxon>
        <taxon>Insecta</taxon>
        <taxon>Pterygota</taxon>
        <taxon>Neoptera</taxon>
        <taxon>Paraneoptera</taxon>
        <taxon>Hemiptera</taxon>
        <taxon>Sternorrhyncha</taxon>
        <taxon>Aphidomorpha</taxon>
        <taxon>Aphidoidea</taxon>
        <taxon>Aphididae</taxon>
        <taxon>Macrosiphini</taxon>
        <taxon>Macrosiphum</taxon>
    </lineage>
</organism>
<evidence type="ECO:0000256" key="3">
    <source>
        <dbReference type="SAM" id="SignalP"/>
    </source>
</evidence>